<protein>
    <submittedName>
        <fullName evidence="1">Uncharacterized protein</fullName>
    </submittedName>
</protein>
<dbReference type="Proteomes" id="UP001178281">
    <property type="component" value="Unassembled WGS sequence"/>
</dbReference>
<proteinExistence type="predicted"/>
<accession>A0AA90NAJ0</accession>
<dbReference type="RefSeq" id="WP_305111690.1">
    <property type="nucleotide sequence ID" value="NZ_JAUTIX010000005.1"/>
</dbReference>
<organism evidence="1 2">
    <name type="scientific">Tsukamurella strandjordii</name>
    <dbReference type="NCBI Taxonomy" id="147577"/>
    <lineage>
        <taxon>Bacteria</taxon>
        <taxon>Bacillati</taxon>
        <taxon>Actinomycetota</taxon>
        <taxon>Actinomycetes</taxon>
        <taxon>Mycobacteriales</taxon>
        <taxon>Tsukamurellaceae</taxon>
        <taxon>Tsukamurella</taxon>
    </lineage>
</organism>
<evidence type="ECO:0000313" key="2">
    <source>
        <dbReference type="Proteomes" id="UP001178281"/>
    </source>
</evidence>
<dbReference type="AlphaFoldDB" id="A0AA90NAJ0"/>
<name>A0AA90NAJ0_9ACTN</name>
<gene>
    <name evidence="1" type="ORF">Q7X28_13420</name>
</gene>
<evidence type="ECO:0000313" key="1">
    <source>
        <dbReference type="EMBL" id="MDP0398927.1"/>
    </source>
</evidence>
<reference evidence="1" key="1">
    <citation type="submission" date="2023-08" db="EMBL/GenBank/DDBJ databases">
        <title>The draft genome of Tsukamurella strandjordii strain 050030.</title>
        <authorList>
            <person name="Zhao F."/>
            <person name="Feng Y."/>
            <person name="Zong Z."/>
        </authorList>
    </citation>
    <scope>NUCLEOTIDE SEQUENCE</scope>
    <source>
        <strain evidence="1">050030</strain>
    </source>
</reference>
<keyword evidence="2" id="KW-1185">Reference proteome</keyword>
<dbReference type="EMBL" id="JAUTIX010000005">
    <property type="protein sequence ID" value="MDP0398927.1"/>
    <property type="molecule type" value="Genomic_DNA"/>
</dbReference>
<comment type="caution">
    <text evidence="1">The sequence shown here is derived from an EMBL/GenBank/DDBJ whole genome shotgun (WGS) entry which is preliminary data.</text>
</comment>
<sequence length="49" mass="5234">MTRGDNENLAEFAREGIAVVLALAESDLPDAAPLSVSILRAVHERLSQS</sequence>